<feature type="compositionally biased region" description="Low complexity" evidence="2">
    <location>
        <begin position="893"/>
        <end position="914"/>
    </location>
</feature>
<feature type="compositionally biased region" description="Acidic residues" evidence="2">
    <location>
        <begin position="642"/>
        <end position="651"/>
    </location>
</feature>
<dbReference type="OrthoDB" id="3270558at2759"/>
<feature type="compositionally biased region" description="Low complexity" evidence="2">
    <location>
        <begin position="750"/>
        <end position="760"/>
    </location>
</feature>
<organism evidence="3 4">
    <name type="scientific">Tetrapyrgos nigripes</name>
    <dbReference type="NCBI Taxonomy" id="182062"/>
    <lineage>
        <taxon>Eukaryota</taxon>
        <taxon>Fungi</taxon>
        <taxon>Dikarya</taxon>
        <taxon>Basidiomycota</taxon>
        <taxon>Agaricomycotina</taxon>
        <taxon>Agaricomycetes</taxon>
        <taxon>Agaricomycetidae</taxon>
        <taxon>Agaricales</taxon>
        <taxon>Marasmiineae</taxon>
        <taxon>Marasmiaceae</taxon>
        <taxon>Tetrapyrgos</taxon>
    </lineage>
</organism>
<evidence type="ECO:0000256" key="2">
    <source>
        <dbReference type="SAM" id="MobiDB-lite"/>
    </source>
</evidence>
<dbReference type="AlphaFoldDB" id="A0A8H5FQA8"/>
<feature type="region of interest" description="Disordered" evidence="2">
    <location>
        <begin position="299"/>
        <end position="331"/>
    </location>
</feature>
<name>A0A8H5FQA8_9AGAR</name>
<feature type="region of interest" description="Disordered" evidence="2">
    <location>
        <begin position="857"/>
        <end position="924"/>
    </location>
</feature>
<comment type="caution">
    <text evidence="3">The sequence shown here is derived from an EMBL/GenBank/DDBJ whole genome shotgun (WGS) entry which is preliminary data.</text>
</comment>
<evidence type="ECO:0000256" key="1">
    <source>
        <dbReference type="SAM" id="Coils"/>
    </source>
</evidence>
<protein>
    <submittedName>
        <fullName evidence="3">Uncharacterized protein</fullName>
    </submittedName>
</protein>
<feature type="compositionally biased region" description="Basic and acidic residues" evidence="2">
    <location>
        <begin position="301"/>
        <end position="322"/>
    </location>
</feature>
<feature type="compositionally biased region" description="Low complexity" evidence="2">
    <location>
        <begin position="400"/>
        <end position="412"/>
    </location>
</feature>
<feature type="coiled-coil region" evidence="1">
    <location>
        <begin position="110"/>
        <end position="192"/>
    </location>
</feature>
<evidence type="ECO:0000313" key="4">
    <source>
        <dbReference type="Proteomes" id="UP000559256"/>
    </source>
</evidence>
<dbReference type="Proteomes" id="UP000559256">
    <property type="component" value="Unassembled WGS sequence"/>
</dbReference>
<feature type="region of interest" description="Disordered" evidence="2">
    <location>
        <begin position="538"/>
        <end position="568"/>
    </location>
</feature>
<evidence type="ECO:0000313" key="3">
    <source>
        <dbReference type="EMBL" id="KAF5345206.1"/>
    </source>
</evidence>
<sequence>MPPTRGRSRSVSLAALARRASEERGTMLIDLDDSPPTSGCMTPHNDPRLSLSDQVHVAYALDDIHLAKILLLKLKGIEVTSDSDPRIAAVQPEDFDECFLPNGPFMSEEDEEAIKEMQRAERERLRVEHEKQLLRLKEAEEERKRREWEVQCERIWEREKKRIREEKEFVERKREEERKRWEENEKRRLAKEAEVKQRRAQLAAAKAARAAFASPKISYAQLGHHQQSLPDDDLLYNVITPNIRAKRPASSASSSSSSSSHCFPSYSTFKSSPPDHFPGTSISFQDVLASMRGSLFPLECQPERRRSRDSSHSHGNSHDHSHSHSVSVRRKRRDDELLSALLVDVKWEDDEWIRRSKNGAGSGSGKGKEKEKEKEKQSDAGNGKGVTMLGPRPFQPSRQNSTTSVASSNSNSDGCPACSSSPSPISASTSPSTSSSSSTSRSWFSFGSSSSSLSSVSSTSTNITTPSTSPPVKSTTSGPTTASGLRNWLRVRAVTNASISSLHAATPVCTCSTLPSFKPSHLTPIPVSVEDSPLWFPPSSSSRTLPDDASDSVSGGVGAHVPARTRRKSTSRESIISLNSILSITTVDPNNAANTVNTVVSSLNRFVELAKGFQSAYLQATVFAQVNGYDVGDRHRFGSESGEGESDDGEKLEERERERMWREEARRYREFKDGKQMKRLENEVVMSKTKKRKLRPVGYRATKEDVGRMFILNVGGGSSGTNASSVNDSVKVGAGVDPDLVCPRCSKLPASSATDTTSSAKGDSERIHSKSSKSTGDDQDQDNYQWIPLHTLSSPIRPTLNPNRPRTKLPNPLPFPIVFKPETPLTTSPLRRMRMMQQAKEREAERDIREMSLSMYGHSEHGMGGSQGRFARRSSSSPPREYEYTSGSGSGSGSRSRSSSPSSYFLSCSSSSARSRTRNPIPRPRYIANPVYLRVRALNNRISSIEAQRMGLTGGNGSTSGKLREKVVGVGFEEVGRSLLGIGLYGSNVDALVGGVEDGDTDCGVWGEDPDAEVQVEVQFQVPVRVPQIPVQRGRPAVAAGSAGYVRRGRCVVRG</sequence>
<feature type="compositionally biased region" description="Low complexity" evidence="2">
    <location>
        <begin position="419"/>
        <end position="481"/>
    </location>
</feature>
<feature type="region of interest" description="Disordered" evidence="2">
    <location>
        <begin position="355"/>
        <end position="484"/>
    </location>
</feature>
<feature type="region of interest" description="Disordered" evidence="2">
    <location>
        <begin position="747"/>
        <end position="828"/>
    </location>
</feature>
<feature type="region of interest" description="Disordered" evidence="2">
    <location>
        <begin position="634"/>
        <end position="657"/>
    </location>
</feature>
<feature type="compositionally biased region" description="Polar residues" evidence="2">
    <location>
        <begin position="261"/>
        <end position="270"/>
    </location>
</feature>
<proteinExistence type="predicted"/>
<feature type="compositionally biased region" description="Basic and acidic residues" evidence="2">
    <location>
        <begin position="366"/>
        <end position="378"/>
    </location>
</feature>
<feature type="compositionally biased region" description="Low complexity" evidence="2">
    <location>
        <begin position="249"/>
        <end position="260"/>
    </location>
</feature>
<reference evidence="3 4" key="1">
    <citation type="journal article" date="2020" name="ISME J.">
        <title>Uncovering the hidden diversity of litter-decomposition mechanisms in mushroom-forming fungi.</title>
        <authorList>
            <person name="Floudas D."/>
            <person name="Bentzer J."/>
            <person name="Ahren D."/>
            <person name="Johansson T."/>
            <person name="Persson P."/>
            <person name="Tunlid A."/>
        </authorList>
    </citation>
    <scope>NUCLEOTIDE SEQUENCE [LARGE SCALE GENOMIC DNA]</scope>
    <source>
        <strain evidence="3 4">CBS 291.85</strain>
    </source>
</reference>
<feature type="compositionally biased region" description="Polar residues" evidence="2">
    <location>
        <begin position="791"/>
        <end position="804"/>
    </location>
</feature>
<accession>A0A8H5FQA8</accession>
<dbReference type="EMBL" id="JAACJM010000114">
    <property type="protein sequence ID" value="KAF5345206.1"/>
    <property type="molecule type" value="Genomic_DNA"/>
</dbReference>
<feature type="region of interest" description="Disordered" evidence="2">
    <location>
        <begin position="247"/>
        <end position="270"/>
    </location>
</feature>
<gene>
    <name evidence="3" type="ORF">D9758_009653</name>
</gene>
<keyword evidence="4" id="KW-1185">Reference proteome</keyword>
<keyword evidence="1" id="KW-0175">Coiled coil</keyword>